<dbReference type="SUPFAM" id="SSF141072">
    <property type="entry name" value="CalX-like"/>
    <property type="match status" value="3"/>
</dbReference>
<dbReference type="PANTHER" id="PTHR11878">
    <property type="entry name" value="SODIUM/CALCIUM EXCHANGER"/>
    <property type="match status" value="1"/>
</dbReference>
<name>A0ABS7D8Q6_9BACL</name>
<proteinExistence type="predicted"/>
<dbReference type="Proteomes" id="UP000812277">
    <property type="component" value="Unassembled WGS sequence"/>
</dbReference>
<dbReference type="SMART" id="SM00635">
    <property type="entry name" value="BID_2"/>
    <property type="match status" value="3"/>
</dbReference>
<dbReference type="InterPro" id="IPR038081">
    <property type="entry name" value="CalX-like_sf"/>
</dbReference>
<keyword evidence="3" id="KW-0106">Calcium</keyword>
<feature type="domain" description="Calx-beta" evidence="5">
    <location>
        <begin position="277"/>
        <end position="385"/>
    </location>
</feature>
<evidence type="ECO:0000256" key="4">
    <source>
        <dbReference type="ARBA" id="ARBA00023065"/>
    </source>
</evidence>
<keyword evidence="8" id="KW-1185">Reference proteome</keyword>
<evidence type="ECO:0000259" key="5">
    <source>
        <dbReference type="SMART" id="SM00237"/>
    </source>
</evidence>
<feature type="domain" description="BIG2" evidence="6">
    <location>
        <begin position="493"/>
        <end position="576"/>
    </location>
</feature>
<feature type="domain" description="BIG2" evidence="6">
    <location>
        <begin position="412"/>
        <end position="485"/>
    </location>
</feature>
<keyword evidence="4" id="KW-0813">Transport</keyword>
<dbReference type="RefSeq" id="WP_219873385.1">
    <property type="nucleotide sequence ID" value="NZ_JAHZIJ010000011.1"/>
</dbReference>
<keyword evidence="2" id="KW-0677">Repeat</keyword>
<evidence type="ECO:0000256" key="3">
    <source>
        <dbReference type="ARBA" id="ARBA00022837"/>
    </source>
</evidence>
<evidence type="ECO:0000259" key="6">
    <source>
        <dbReference type="SMART" id="SM00635"/>
    </source>
</evidence>
<evidence type="ECO:0000313" key="8">
    <source>
        <dbReference type="Proteomes" id="UP000812277"/>
    </source>
</evidence>
<comment type="caution">
    <text evidence="7">The sequence shown here is derived from an EMBL/GenBank/DDBJ whole genome shotgun (WGS) entry which is preliminary data.</text>
</comment>
<feature type="domain" description="Calx-beta" evidence="5">
    <location>
        <begin position="39"/>
        <end position="142"/>
    </location>
</feature>
<organism evidence="7 8">
    <name type="scientific">Paenibacillus oenotherae</name>
    <dbReference type="NCBI Taxonomy" id="1435645"/>
    <lineage>
        <taxon>Bacteria</taxon>
        <taxon>Bacillati</taxon>
        <taxon>Bacillota</taxon>
        <taxon>Bacilli</taxon>
        <taxon>Bacillales</taxon>
        <taxon>Paenibacillaceae</taxon>
        <taxon>Paenibacillus</taxon>
    </lineage>
</organism>
<accession>A0ABS7D8Q6</accession>
<keyword evidence="4" id="KW-0406">Ion transport</keyword>
<evidence type="ECO:0000313" key="7">
    <source>
        <dbReference type="EMBL" id="MBW7476143.1"/>
    </source>
</evidence>
<evidence type="ECO:0000256" key="2">
    <source>
        <dbReference type="ARBA" id="ARBA00022737"/>
    </source>
</evidence>
<keyword evidence="1" id="KW-0732">Signal</keyword>
<dbReference type="Gene3D" id="2.60.40.2030">
    <property type="match status" value="3"/>
</dbReference>
<sequence length="665" mass="72043">MILLNCKSTPVQSRLTPLVLAFLLVLFFHASFLQESAYADGGNSPSMVESAGILQFSSAHYDVYENEKTLGLTITRTNGSEGTVSVNYSFNDGTAAYGLDYSHSSTNRTLVFADGELRKTFEVSIIRDLKDEEDEYFTVRLTNATGGASIGTINSSTIKILANQSTSSDPNRCSFTSDDITISEGKYGIGIPIKCSFTTTNNKATIYTQLVKGPGVSIDDIDPMDLSRPFNIYSFSPTAIVFVTMVDDEVIEGDETFTVSILDPAAPGTAIGAIRTAKVTIIDDDFSPDIQGELQFSASDYTIAENGRVVILTITRTNGSRGQLVGFDCSVIPGTATEDSDYRSVFTTCLSPMYFNKGETSKRISVRIIDDIINEGVEYFTVKLSNPTKGAILGAQSSARVSIIDDDQKNAPVTSVELNHTELHTREDIAKELKATVLPLHAPQQLTWESSSGAVIVLNGVIYPQHIGKARVTVRTYDGKTASCLVIVSERGGVDHLELVEEQLMVQPNKSEPLYLFAVYENNERKNVTNDPETVYSSSSPSTATFTHGVIKAGSTNGTAIITAVYKGHKAEAYVSVTPAKIKSLTPSIRNVTLHPGKKQIYVRLLATYYDGTTRYVNATAKWASNNTKIVTVDKGTITVSNHSGRTAVTAICDGVVVYIPVYVV</sequence>
<protein>
    <submittedName>
        <fullName evidence="7">Uncharacterized protein</fullName>
    </submittedName>
</protein>
<gene>
    <name evidence="7" type="ORF">K0T92_15475</name>
</gene>
<dbReference type="InterPro" id="IPR003343">
    <property type="entry name" value="Big_2"/>
</dbReference>
<feature type="domain" description="BIG2" evidence="6">
    <location>
        <begin position="588"/>
        <end position="661"/>
    </location>
</feature>
<dbReference type="Pfam" id="PF03160">
    <property type="entry name" value="Calx-beta"/>
    <property type="match status" value="3"/>
</dbReference>
<dbReference type="InterPro" id="IPR008964">
    <property type="entry name" value="Invasin/intimin_cell_adhesion"/>
</dbReference>
<dbReference type="InterPro" id="IPR003644">
    <property type="entry name" value="Calx_beta"/>
</dbReference>
<dbReference type="PANTHER" id="PTHR11878:SF65">
    <property type="entry name" value="NA_CA-EXCHANGE PROTEIN, ISOFORM G"/>
    <property type="match status" value="1"/>
</dbReference>
<evidence type="ECO:0000256" key="1">
    <source>
        <dbReference type="ARBA" id="ARBA00022729"/>
    </source>
</evidence>
<dbReference type="SUPFAM" id="SSF49373">
    <property type="entry name" value="Invasin/intimin cell-adhesion fragments"/>
    <property type="match status" value="2"/>
</dbReference>
<dbReference type="SMART" id="SM00237">
    <property type="entry name" value="Calx_beta"/>
    <property type="match status" value="2"/>
</dbReference>
<dbReference type="Gene3D" id="2.60.40.1080">
    <property type="match status" value="3"/>
</dbReference>
<dbReference type="InterPro" id="IPR051171">
    <property type="entry name" value="CaCA"/>
</dbReference>
<dbReference type="EMBL" id="JAHZIJ010000011">
    <property type="protein sequence ID" value="MBW7476143.1"/>
    <property type="molecule type" value="Genomic_DNA"/>
</dbReference>
<reference evidence="7 8" key="1">
    <citation type="submission" date="2021-07" db="EMBL/GenBank/DDBJ databases">
        <title>Paenibacillus radiodurans sp. nov., isolated from the southeastern edge of Tengger Desert.</title>
        <authorList>
            <person name="Zhang G."/>
        </authorList>
    </citation>
    <scope>NUCLEOTIDE SEQUENCE [LARGE SCALE GENOMIC DNA]</scope>
    <source>
        <strain evidence="7 8">DT7-4</strain>
    </source>
</reference>